<dbReference type="CDD" id="cd13132">
    <property type="entry name" value="MATE_eukaryotic"/>
    <property type="match status" value="1"/>
</dbReference>
<comment type="subcellular location">
    <subcellularLocation>
        <location evidence="1">Membrane</location>
        <topology evidence="1">Multi-pass membrane protein</topology>
    </subcellularLocation>
</comment>
<proteinExistence type="inferred from homology"/>
<dbReference type="InterPro" id="IPR002528">
    <property type="entry name" value="MATE_fam"/>
</dbReference>
<evidence type="ECO:0000313" key="9">
    <source>
        <dbReference type="Proteomes" id="UP000701853"/>
    </source>
</evidence>
<comment type="caution">
    <text evidence="8">The sequence shown here is derived from an EMBL/GenBank/DDBJ whole genome shotgun (WGS) entry which is preliminary data.</text>
</comment>
<reference evidence="8 9" key="1">
    <citation type="journal article" date="2021" name="bioRxiv">
        <title>The Gossypium anomalum genome as a resource for cotton improvement and evolutionary analysis of hybrid incompatibility.</title>
        <authorList>
            <person name="Grover C.E."/>
            <person name="Yuan D."/>
            <person name="Arick M.A."/>
            <person name="Miller E.R."/>
            <person name="Hu G."/>
            <person name="Peterson D.G."/>
            <person name="Wendel J.F."/>
            <person name="Udall J.A."/>
        </authorList>
    </citation>
    <scope>NUCLEOTIDE SEQUENCE [LARGE SCALE GENOMIC DNA]</scope>
    <source>
        <strain evidence="8">JFW-Udall</strain>
        <tissue evidence="8">Leaf</tissue>
    </source>
</reference>
<keyword evidence="3" id="KW-0813">Transport</keyword>
<evidence type="ECO:0000256" key="7">
    <source>
        <dbReference type="RuleBase" id="RU004914"/>
    </source>
</evidence>
<feature type="transmembrane region" description="Helical" evidence="7">
    <location>
        <begin position="435"/>
        <end position="456"/>
    </location>
</feature>
<evidence type="ECO:0000256" key="2">
    <source>
        <dbReference type="ARBA" id="ARBA00010199"/>
    </source>
</evidence>
<evidence type="ECO:0000256" key="1">
    <source>
        <dbReference type="ARBA" id="ARBA00004141"/>
    </source>
</evidence>
<sequence length="489" mass="54932">MDDKEVEERFVAKKDDDLKTRVWIESKTIWRIAFPSILSRVTSFGMVVVTQSFLGHIGEVELATYALIQSILVRFMYGILIGMSSATETLCGQAFGAGHHHMMGIYLQRSWIVDGITATILAPVFIFATPILRLLGQEEELAVAAGPISLWFIPMIYSFVVSMTISMFLQAQLKNLIVGWLSMAAFVVHVSLSWIFVNKFKWGVNGAMAAMNMSGWIMVVGQLVYVFGGWCPNTWRGFSKAAFFDLLPVLGTMVLFHPRLNGWIHEKCHRRHCCFLHLPEYQWMGIYGLPRLPSCSMVVYTNHNLIFFLRQSLKSVRVSNELGRGNAKAVKFAIKTILGTSTSIGIVLWILCLVFRNQISYLFSSDEELAETVSSLSIFFAFAILLNSVQPVLSGIATGAGLQSIVAYVNLGCYYIIGIPMGILVGYIADLQVKGLWIGLMSGVVMQSLILGWFVWKTDWDEQVRKTSERLNRWLLKPPEEDNESPFDA</sequence>
<evidence type="ECO:0000256" key="5">
    <source>
        <dbReference type="ARBA" id="ARBA00022989"/>
    </source>
</evidence>
<dbReference type="GO" id="GO:0042910">
    <property type="term" value="F:xenobiotic transmembrane transporter activity"/>
    <property type="evidence" value="ECO:0007669"/>
    <property type="project" value="InterPro"/>
</dbReference>
<dbReference type="PANTHER" id="PTHR11206">
    <property type="entry name" value="MULTIDRUG RESISTANCE PROTEIN"/>
    <property type="match status" value="1"/>
</dbReference>
<feature type="transmembrane region" description="Helical" evidence="7">
    <location>
        <begin position="176"/>
        <end position="197"/>
    </location>
</feature>
<evidence type="ECO:0000256" key="3">
    <source>
        <dbReference type="ARBA" id="ARBA00022448"/>
    </source>
</evidence>
<dbReference type="GO" id="GO:0016020">
    <property type="term" value="C:membrane"/>
    <property type="evidence" value="ECO:0007669"/>
    <property type="project" value="UniProtKB-SubCell"/>
</dbReference>
<feature type="transmembrane region" description="Helical" evidence="7">
    <location>
        <begin position="332"/>
        <end position="356"/>
    </location>
</feature>
<gene>
    <name evidence="8" type="ORF">CXB51_028599</name>
</gene>
<dbReference type="InterPro" id="IPR045069">
    <property type="entry name" value="MATE_euk"/>
</dbReference>
<feature type="transmembrane region" description="Helical" evidence="7">
    <location>
        <begin position="148"/>
        <end position="169"/>
    </location>
</feature>
<evidence type="ECO:0000256" key="6">
    <source>
        <dbReference type="ARBA" id="ARBA00023136"/>
    </source>
</evidence>
<feature type="transmembrane region" description="Helical" evidence="7">
    <location>
        <begin position="111"/>
        <end position="136"/>
    </location>
</feature>
<keyword evidence="4 7" id="KW-0812">Transmembrane</keyword>
<keyword evidence="5 7" id="KW-1133">Transmembrane helix</keyword>
<keyword evidence="6 7" id="KW-0472">Membrane</keyword>
<organism evidence="8 9">
    <name type="scientific">Gossypium anomalum</name>
    <dbReference type="NCBI Taxonomy" id="47600"/>
    <lineage>
        <taxon>Eukaryota</taxon>
        <taxon>Viridiplantae</taxon>
        <taxon>Streptophyta</taxon>
        <taxon>Embryophyta</taxon>
        <taxon>Tracheophyta</taxon>
        <taxon>Spermatophyta</taxon>
        <taxon>Magnoliopsida</taxon>
        <taxon>eudicotyledons</taxon>
        <taxon>Gunneridae</taxon>
        <taxon>Pentapetalae</taxon>
        <taxon>rosids</taxon>
        <taxon>malvids</taxon>
        <taxon>Malvales</taxon>
        <taxon>Malvaceae</taxon>
        <taxon>Malvoideae</taxon>
        <taxon>Gossypium</taxon>
    </lineage>
</organism>
<dbReference type="OrthoDB" id="2126698at2759"/>
<feature type="transmembrane region" description="Helical" evidence="7">
    <location>
        <begin position="209"/>
        <end position="230"/>
    </location>
</feature>
<protein>
    <recommendedName>
        <fullName evidence="7">Protein DETOXIFICATION</fullName>
    </recommendedName>
    <alternativeName>
        <fullName evidence="7">Multidrug and toxic compound extrusion protein</fullName>
    </alternativeName>
</protein>
<dbReference type="Proteomes" id="UP000701853">
    <property type="component" value="Chromosome 11"/>
</dbReference>
<dbReference type="AlphaFoldDB" id="A0A8J6CKX5"/>
<comment type="caution">
    <text evidence="7">Lacks conserved residue(s) required for the propagation of feature annotation.</text>
</comment>
<evidence type="ECO:0000256" key="4">
    <source>
        <dbReference type="ARBA" id="ARBA00022692"/>
    </source>
</evidence>
<dbReference type="GO" id="GO:1990961">
    <property type="term" value="P:xenobiotic detoxification by transmembrane export across the plasma membrane"/>
    <property type="evidence" value="ECO:0007669"/>
    <property type="project" value="InterPro"/>
</dbReference>
<dbReference type="Pfam" id="PF01554">
    <property type="entry name" value="MatE"/>
    <property type="match status" value="2"/>
</dbReference>
<feature type="transmembrane region" description="Helical" evidence="7">
    <location>
        <begin position="376"/>
        <end position="393"/>
    </location>
</feature>
<accession>A0A8J6CKX5</accession>
<comment type="similarity">
    <text evidence="2 7">Belongs to the multi antimicrobial extrusion (MATE) (TC 2.A.66.1) family.</text>
</comment>
<dbReference type="EMBL" id="JAHUZN010000011">
    <property type="protein sequence ID" value="KAG8478777.1"/>
    <property type="molecule type" value="Genomic_DNA"/>
</dbReference>
<name>A0A8J6CKX5_9ROSI</name>
<evidence type="ECO:0000313" key="8">
    <source>
        <dbReference type="EMBL" id="KAG8478777.1"/>
    </source>
</evidence>
<keyword evidence="9" id="KW-1185">Reference proteome</keyword>
<feature type="transmembrane region" description="Helical" evidence="7">
    <location>
        <begin position="405"/>
        <end position="429"/>
    </location>
</feature>
<dbReference type="GO" id="GO:0015297">
    <property type="term" value="F:antiporter activity"/>
    <property type="evidence" value="ECO:0007669"/>
    <property type="project" value="InterPro"/>
</dbReference>